<keyword evidence="7" id="KW-0255">Endonuclease</keyword>
<organism evidence="12 13">
    <name type="scientific">Mediterraneibacter gnavus</name>
    <name type="common">Ruminococcus gnavus</name>
    <dbReference type="NCBI Taxonomy" id="33038"/>
    <lineage>
        <taxon>Bacteria</taxon>
        <taxon>Bacillati</taxon>
        <taxon>Bacillota</taxon>
        <taxon>Clostridia</taxon>
        <taxon>Lachnospirales</taxon>
        <taxon>Lachnospiraceae</taxon>
        <taxon>Mediterraneibacter</taxon>
    </lineage>
</organism>
<dbReference type="GO" id="GO:0006260">
    <property type="term" value="P:DNA replication"/>
    <property type="evidence" value="ECO:0007669"/>
    <property type="project" value="UniProtKB-KW"/>
</dbReference>
<name>A0A2N5NLZ0_MEDGN</name>
<evidence type="ECO:0000256" key="5">
    <source>
        <dbReference type="ARBA" id="ARBA00022723"/>
    </source>
</evidence>
<keyword evidence="2" id="KW-0548">Nucleotidyltransferase</keyword>
<keyword evidence="9" id="KW-0190">Covalent protein-DNA linkage</keyword>
<dbReference type="GO" id="GO:0046872">
    <property type="term" value="F:metal ion binding"/>
    <property type="evidence" value="ECO:0007669"/>
    <property type="project" value="UniProtKB-KW"/>
</dbReference>
<evidence type="ECO:0000256" key="10">
    <source>
        <dbReference type="ARBA" id="ARBA00023125"/>
    </source>
</evidence>
<evidence type="ECO:0000256" key="9">
    <source>
        <dbReference type="ARBA" id="ARBA00023124"/>
    </source>
</evidence>
<comment type="caution">
    <text evidence="12">The sequence shown here is derived from an EMBL/GenBank/DDBJ whole genome shotgun (WGS) entry which is preliminary data.</text>
</comment>
<sequence length="366" mass="42936">MANTVSRSWFAVLPHPEKYYQGSPEEIVEEMKNEWIGENPLRKGHWAYCISKDGLPHIHAVLENSVSMRFSAVKKVYSKANMHLEETKASKKQVLAYIHKKPPFDEKGEQVICFTSYGNIEGNKRFRLSNMNETMDKIEELIEDGMTPAQIMAEDIRLRKEETLIRKAYFAKRYRETPPHRKVTVYWHCGMSGVGKSYTYIELCDRYGEDDVYFFSDYTNKGVGGMDNYCGENILFLDELKKGSLPYEMLLLITQGYRSQIHCRYANAYALWTEVHITSIYPPEEIYKSVVNDEDREIDTVKQLLRRINTFIYHYKDGEEYKSFELDGKEYVNYEELKYLALEKDGFCEISGSDNPFREDVEHENK</sequence>
<reference evidence="12 13" key="1">
    <citation type="journal article" date="2017" name="Genome Med.">
        <title>A novel Ruminococcus gnavus clade enriched in inflammatory bowel disease patients.</title>
        <authorList>
            <person name="Hall A.B."/>
            <person name="Yassour M."/>
            <person name="Sauk J."/>
            <person name="Garner A."/>
            <person name="Jiang X."/>
            <person name="Arthur T."/>
            <person name="Lagoudas G.K."/>
            <person name="Vatanen T."/>
            <person name="Fornelos N."/>
            <person name="Wilson R."/>
            <person name="Bertha M."/>
            <person name="Cohen M."/>
            <person name="Garber J."/>
            <person name="Khalili H."/>
            <person name="Gevers D."/>
            <person name="Ananthakrishnan A.N."/>
            <person name="Kugathasan S."/>
            <person name="Lander E.S."/>
            <person name="Blainey P."/>
            <person name="Vlamakis H."/>
            <person name="Xavier R.J."/>
            <person name="Huttenhower C."/>
        </authorList>
    </citation>
    <scope>NUCLEOTIDE SEQUENCE [LARGE SCALE GENOMIC DNA]</scope>
    <source>
        <strain evidence="12 13">RJX1118</strain>
    </source>
</reference>
<evidence type="ECO:0000313" key="13">
    <source>
        <dbReference type="Proteomes" id="UP000234849"/>
    </source>
</evidence>
<keyword evidence="1" id="KW-0808">Transferase</keyword>
<evidence type="ECO:0000256" key="8">
    <source>
        <dbReference type="ARBA" id="ARBA00022801"/>
    </source>
</evidence>
<evidence type="ECO:0000256" key="2">
    <source>
        <dbReference type="ARBA" id="ARBA00022695"/>
    </source>
</evidence>
<dbReference type="InterPro" id="IPR027417">
    <property type="entry name" value="P-loop_NTPase"/>
</dbReference>
<accession>A0A2N5NLZ0</accession>
<dbReference type="SUPFAM" id="SSF52540">
    <property type="entry name" value="P-loop containing nucleoside triphosphate hydrolases"/>
    <property type="match status" value="1"/>
</dbReference>
<proteinExistence type="predicted"/>
<keyword evidence="8" id="KW-0378">Hydrolase</keyword>
<dbReference type="InterPro" id="IPR049912">
    <property type="entry name" value="CRESS_DNA_REP"/>
</dbReference>
<dbReference type="AlphaFoldDB" id="A0A2N5NLZ0"/>
<dbReference type="RefSeq" id="WP_101879147.1">
    <property type="nucleotide sequence ID" value="NZ_NIHM01000002.1"/>
</dbReference>
<dbReference type="EMBL" id="NIHM01000002">
    <property type="protein sequence ID" value="PLT57915.1"/>
    <property type="molecule type" value="Genomic_DNA"/>
</dbReference>
<protein>
    <recommendedName>
        <fullName evidence="11">CRESS-DNA virus Rep endonuclease domain-containing protein</fullName>
    </recommendedName>
</protein>
<dbReference type="Gene3D" id="3.40.1310.20">
    <property type="match status" value="1"/>
</dbReference>
<evidence type="ECO:0000256" key="4">
    <source>
        <dbReference type="ARBA" id="ARBA00022722"/>
    </source>
</evidence>
<dbReference type="Proteomes" id="UP000234849">
    <property type="component" value="Unassembled WGS sequence"/>
</dbReference>
<keyword evidence="6" id="KW-0547">Nucleotide-binding</keyword>
<evidence type="ECO:0000256" key="1">
    <source>
        <dbReference type="ARBA" id="ARBA00022679"/>
    </source>
</evidence>
<dbReference type="GO" id="GO:0016787">
    <property type="term" value="F:hydrolase activity"/>
    <property type="evidence" value="ECO:0007669"/>
    <property type="project" value="UniProtKB-KW"/>
</dbReference>
<dbReference type="GO" id="GO:0003677">
    <property type="term" value="F:DNA binding"/>
    <property type="evidence" value="ECO:0007669"/>
    <property type="project" value="UniProtKB-KW"/>
</dbReference>
<keyword evidence="10" id="KW-0238">DNA-binding</keyword>
<dbReference type="PROSITE" id="PS52020">
    <property type="entry name" value="CRESS_DNA_REP"/>
    <property type="match status" value="1"/>
</dbReference>
<feature type="domain" description="CRESS-DNA virus Rep endonuclease" evidence="11">
    <location>
        <begin position="3"/>
        <end position="110"/>
    </location>
</feature>
<keyword evidence="5" id="KW-0479">Metal-binding</keyword>
<dbReference type="GO" id="GO:0004519">
    <property type="term" value="F:endonuclease activity"/>
    <property type="evidence" value="ECO:0007669"/>
    <property type="project" value="UniProtKB-KW"/>
</dbReference>
<dbReference type="GO" id="GO:0016779">
    <property type="term" value="F:nucleotidyltransferase activity"/>
    <property type="evidence" value="ECO:0007669"/>
    <property type="project" value="UniProtKB-KW"/>
</dbReference>
<evidence type="ECO:0000259" key="11">
    <source>
        <dbReference type="PROSITE" id="PS52020"/>
    </source>
</evidence>
<evidence type="ECO:0000256" key="7">
    <source>
        <dbReference type="ARBA" id="ARBA00022759"/>
    </source>
</evidence>
<evidence type="ECO:0000256" key="6">
    <source>
        <dbReference type="ARBA" id="ARBA00022741"/>
    </source>
</evidence>
<evidence type="ECO:0000313" key="12">
    <source>
        <dbReference type="EMBL" id="PLT57915.1"/>
    </source>
</evidence>
<evidence type="ECO:0000256" key="3">
    <source>
        <dbReference type="ARBA" id="ARBA00022705"/>
    </source>
</evidence>
<keyword evidence="3" id="KW-0235">DNA replication</keyword>
<gene>
    <name evidence="12" type="ORF">CDL18_02880</name>
</gene>
<keyword evidence="4" id="KW-0540">Nuclease</keyword>
<dbReference type="GO" id="GO:0000166">
    <property type="term" value="F:nucleotide binding"/>
    <property type="evidence" value="ECO:0007669"/>
    <property type="project" value="UniProtKB-KW"/>
</dbReference>